<sequence length="44" mass="4988">MLILLLAIIGLCIFGWSWSKMGGIAEYWVNQGVKDDNDTEDDKK</sequence>
<gene>
    <name evidence="1" type="ORF">SAMN04487752_0658</name>
</gene>
<protein>
    <submittedName>
        <fullName evidence="1">Uncharacterized protein</fullName>
    </submittedName>
</protein>
<dbReference type="Proteomes" id="UP000199481">
    <property type="component" value="Unassembled WGS sequence"/>
</dbReference>
<organism evidence="1 2">
    <name type="scientific">Carnobacterium viridans</name>
    <dbReference type="NCBI Taxonomy" id="174587"/>
    <lineage>
        <taxon>Bacteria</taxon>
        <taxon>Bacillati</taxon>
        <taxon>Bacillota</taxon>
        <taxon>Bacilli</taxon>
        <taxon>Lactobacillales</taxon>
        <taxon>Carnobacteriaceae</taxon>
        <taxon>Carnobacterium</taxon>
    </lineage>
</organism>
<name>A0A1H0Y2I1_9LACT</name>
<evidence type="ECO:0000313" key="1">
    <source>
        <dbReference type="EMBL" id="SDQ09374.1"/>
    </source>
</evidence>
<proteinExistence type="predicted"/>
<dbReference type="EMBL" id="FNJW01000008">
    <property type="protein sequence ID" value="SDQ09374.1"/>
    <property type="molecule type" value="Genomic_DNA"/>
</dbReference>
<dbReference type="AlphaFoldDB" id="A0A1H0Y2I1"/>
<dbReference type="RefSeq" id="WP_267462128.1">
    <property type="nucleotide sequence ID" value="NZ_CP084916.1"/>
</dbReference>
<accession>A0A1H0Y2I1</accession>
<evidence type="ECO:0000313" key="2">
    <source>
        <dbReference type="Proteomes" id="UP000199481"/>
    </source>
</evidence>
<reference evidence="2" key="1">
    <citation type="submission" date="2016-10" db="EMBL/GenBank/DDBJ databases">
        <authorList>
            <person name="Varghese N."/>
            <person name="Submissions S."/>
        </authorList>
    </citation>
    <scope>NUCLEOTIDE SEQUENCE [LARGE SCALE GENOMIC DNA]</scope>
    <source>
        <strain evidence="2">MPL-11</strain>
    </source>
</reference>
<keyword evidence="2" id="KW-1185">Reference proteome</keyword>